<dbReference type="RefSeq" id="WP_022608841.1">
    <property type="nucleotide sequence ID" value="NZ_ASSJ01000079.1"/>
</dbReference>
<dbReference type="eggNOG" id="COG1480">
    <property type="taxonomic scope" value="Bacteria"/>
</dbReference>
<feature type="transmembrane region" description="Helical" evidence="1">
    <location>
        <begin position="358"/>
        <end position="378"/>
    </location>
</feature>
<keyword evidence="1" id="KW-0812">Transmembrane</keyword>
<comment type="caution">
    <text evidence="3">The sequence shown here is derived from an EMBL/GenBank/DDBJ whole genome shotgun (WGS) entry which is preliminary data.</text>
</comment>
<dbReference type="InterPro" id="IPR006675">
    <property type="entry name" value="HDIG_dom"/>
</dbReference>
<evidence type="ECO:0000313" key="3">
    <source>
        <dbReference type="EMBL" id="ERN40292.1"/>
    </source>
</evidence>
<evidence type="ECO:0000313" key="4">
    <source>
        <dbReference type="Proteomes" id="UP000016960"/>
    </source>
</evidence>
<dbReference type="AlphaFoldDB" id="U5DG91"/>
<evidence type="ECO:0000256" key="1">
    <source>
        <dbReference type="SAM" id="Phobius"/>
    </source>
</evidence>
<accession>U5DG91</accession>
<dbReference type="Pfam" id="PF07698">
    <property type="entry name" value="7TM-7TMR_HD"/>
    <property type="match status" value="1"/>
</dbReference>
<feature type="transmembrane region" description="Helical" evidence="1">
    <location>
        <begin position="424"/>
        <end position="449"/>
    </location>
</feature>
<dbReference type="InterPro" id="IPR003607">
    <property type="entry name" value="HD/PDEase_dom"/>
</dbReference>
<feature type="transmembrane region" description="Helical" evidence="1">
    <location>
        <begin position="511"/>
        <end position="537"/>
    </location>
</feature>
<dbReference type="SUPFAM" id="SSF109604">
    <property type="entry name" value="HD-domain/PDEase-like"/>
    <property type="match status" value="1"/>
</dbReference>
<dbReference type="InterPro" id="IPR052722">
    <property type="entry name" value="PgpH_phosphodiesterase"/>
</dbReference>
<dbReference type="PATRIC" id="fig|582515.4.peg.3634"/>
<dbReference type="InterPro" id="IPR011624">
    <property type="entry name" value="Metal-dep_PHydrolase_7TM_extra"/>
</dbReference>
<dbReference type="Pfam" id="PF01966">
    <property type="entry name" value="HD"/>
    <property type="match status" value="1"/>
</dbReference>
<sequence>MRVLRFFADWPGRSPTGLSARSRSSRARGTSPFLFVAAAISLTGANGYHLYDQPRLAEGTQAPQTIRAPYDLETVDKAATEAKLRAARDSITPVLQLDPKITQQIRSERDSALAQLQRLRLQVGPFPYADESAFSLQLQADLRRRTEQEWQAIVASARKDPDTADATGDAGPPAALRRAIAQLRRQRQQLDAGEYRALIEQISSAREAYAAAAGQIAATRVAKLSAADKQEMLDLSDEVWEEAQQGLRRASERVLAQGIAPGLPPELLTRAVQMQLAADVPAAARSLTNRVLLGVLRPNLSEDREQMILRAESVADTIEPVTVSVRRGEDIVRSGEAISRVDFVLLDAFELSRRGVNWAGLAALGGAVTIAVGGFYLIQQRVRPRMRQRDRVLVLLLSLSTPLLAIVGVSPANLPAIGLLSGGFYGPVLATSQVLLLAGVGLAAALLGAGGLASGWIPAAIATTAGGVLAAIAAGRLRSREELALLGSVVGLAQGSTYLAVALAGGAGVLLVLPGAVISGLTGLAWCVVALGISPYLERVFDLVTPIRLAELANPNRPLLQRLAIEAPGTFQHTLFVASLAEAAARELHCNVELVRAGTLYHDIGKMHDPLGFIENQIGCSNKHDEIADPHVSASIIKRHVSEGLAMARKHGLPRSVRDFIPEHQGTLLISYFYFQAQQRAQQAGLPSVCEADFRYDGPAPQSRETGLVMLADGCEAALRSLKEATQETALAIVNKILRARWQDGQLVDSGLQRNELARVAEVFVCVWQQSNHRRIAYPKSALEPRPARPYVEKKVAAD</sequence>
<dbReference type="PANTHER" id="PTHR36442">
    <property type="entry name" value="CYCLIC-DI-AMP PHOSPHODIESTERASE PGPH"/>
    <property type="match status" value="1"/>
</dbReference>
<dbReference type="Proteomes" id="UP000016960">
    <property type="component" value="Unassembled WGS sequence"/>
</dbReference>
<feature type="domain" description="HD/PDEase" evidence="2">
    <location>
        <begin position="566"/>
        <end position="727"/>
    </location>
</feature>
<organism evidence="3 4">
    <name type="scientific">Rubidibacter lacunae KORDI 51-2</name>
    <dbReference type="NCBI Taxonomy" id="582515"/>
    <lineage>
        <taxon>Bacteria</taxon>
        <taxon>Bacillati</taxon>
        <taxon>Cyanobacteriota</taxon>
        <taxon>Cyanophyceae</taxon>
        <taxon>Oscillatoriophycideae</taxon>
        <taxon>Chroococcales</taxon>
        <taxon>Aphanothecaceae</taxon>
        <taxon>Rubidibacter</taxon>
    </lineage>
</organism>
<dbReference type="InterPro" id="IPR006674">
    <property type="entry name" value="HD_domain"/>
</dbReference>
<keyword evidence="4" id="KW-1185">Reference proteome</keyword>
<dbReference type="PANTHER" id="PTHR36442:SF1">
    <property type="entry name" value="CYCLIC-DI-AMP PHOSPHODIESTERASE PGPH"/>
    <property type="match status" value="1"/>
</dbReference>
<dbReference type="NCBIfam" id="TIGR00277">
    <property type="entry name" value="HDIG"/>
    <property type="match status" value="1"/>
</dbReference>
<keyword evidence="1" id="KW-0472">Membrane</keyword>
<evidence type="ECO:0000259" key="2">
    <source>
        <dbReference type="SMART" id="SM00471"/>
    </source>
</evidence>
<dbReference type="Pfam" id="PF07697">
    <property type="entry name" value="7TMR-HDED"/>
    <property type="match status" value="1"/>
</dbReference>
<dbReference type="Gene3D" id="1.10.3210.10">
    <property type="entry name" value="Hypothetical protein af1432"/>
    <property type="match status" value="1"/>
</dbReference>
<name>U5DG91_9CHRO</name>
<feature type="transmembrane region" description="Helical" evidence="1">
    <location>
        <begin position="390"/>
        <end position="412"/>
    </location>
</feature>
<dbReference type="EMBL" id="ASSJ01000079">
    <property type="protein sequence ID" value="ERN40292.1"/>
    <property type="molecule type" value="Genomic_DNA"/>
</dbReference>
<feature type="transmembrane region" description="Helical" evidence="1">
    <location>
        <begin position="456"/>
        <end position="477"/>
    </location>
</feature>
<gene>
    <name evidence="3" type="ORF">KR51_00032380</name>
</gene>
<dbReference type="OrthoDB" id="9806952at2"/>
<feature type="transmembrane region" description="Helical" evidence="1">
    <location>
        <begin position="483"/>
        <end position="504"/>
    </location>
</feature>
<proteinExistence type="predicted"/>
<reference evidence="3 4" key="1">
    <citation type="submission" date="2013-05" db="EMBL/GenBank/DDBJ databases">
        <title>Draft genome sequence of Rubidibacter lacunae KORDI 51-2.</title>
        <authorList>
            <person name="Choi D.H."/>
            <person name="Noh J.H."/>
            <person name="Kwon K.-K."/>
            <person name="Lee J.-H."/>
            <person name="Ryu J.-Y."/>
        </authorList>
    </citation>
    <scope>NUCLEOTIDE SEQUENCE [LARGE SCALE GENOMIC DNA]</scope>
    <source>
        <strain evidence="3 4">KORDI 51-2</strain>
    </source>
</reference>
<protein>
    <submittedName>
        <fullName evidence="3">Putative domain protein HDIG</fullName>
    </submittedName>
</protein>
<dbReference type="CDD" id="cd00077">
    <property type="entry name" value="HDc"/>
    <property type="match status" value="1"/>
</dbReference>
<dbReference type="SMART" id="SM00471">
    <property type="entry name" value="HDc"/>
    <property type="match status" value="1"/>
</dbReference>
<keyword evidence="1" id="KW-1133">Transmembrane helix</keyword>
<dbReference type="InterPro" id="IPR011621">
    <property type="entry name" value="Metal-dep_PHydrolase_7TM_intra"/>
</dbReference>
<dbReference type="STRING" id="582515.KR51_00032380"/>
<dbReference type="InParanoid" id="U5DG91"/>